<keyword evidence="2" id="KW-1185">Reference proteome</keyword>
<proteinExistence type="predicted"/>
<organism evidence="1 2">
    <name type="scientific">Triticum urartu</name>
    <name type="common">Red wild einkorn</name>
    <name type="synonym">Crithodium urartu</name>
    <dbReference type="NCBI Taxonomy" id="4572"/>
    <lineage>
        <taxon>Eukaryota</taxon>
        <taxon>Viridiplantae</taxon>
        <taxon>Streptophyta</taxon>
        <taxon>Embryophyta</taxon>
        <taxon>Tracheophyta</taxon>
        <taxon>Spermatophyta</taxon>
        <taxon>Magnoliopsida</taxon>
        <taxon>Liliopsida</taxon>
        <taxon>Poales</taxon>
        <taxon>Poaceae</taxon>
        <taxon>BOP clade</taxon>
        <taxon>Pooideae</taxon>
        <taxon>Triticodae</taxon>
        <taxon>Triticeae</taxon>
        <taxon>Triticinae</taxon>
        <taxon>Triticum</taxon>
    </lineage>
</organism>
<accession>A0A8R7U9Z5</accession>
<evidence type="ECO:0000313" key="2">
    <source>
        <dbReference type="Proteomes" id="UP000015106"/>
    </source>
</evidence>
<dbReference type="EnsemblPlants" id="TuG1812G0400002527.01.T01">
    <property type="protein sequence ID" value="TuG1812G0400002527.01.T01.cds262583"/>
    <property type="gene ID" value="TuG1812G0400002527.01"/>
</dbReference>
<dbReference type="Gramene" id="TuG1812G0400002527.01.T01">
    <property type="protein sequence ID" value="TuG1812G0400002527.01.T01.cds262583"/>
    <property type="gene ID" value="TuG1812G0400002527.01"/>
</dbReference>
<sequence>MLCKIGSRSPRTLVFYSKSYQKEALFSMKEKHPCLSAYTVADIM</sequence>
<name>A0A8R7U9Z5_TRIUA</name>
<reference evidence="1" key="2">
    <citation type="submission" date="2018-03" db="EMBL/GenBank/DDBJ databases">
        <title>The Triticum urartu genome reveals the dynamic nature of wheat genome evolution.</title>
        <authorList>
            <person name="Ling H."/>
            <person name="Ma B."/>
            <person name="Shi X."/>
            <person name="Liu H."/>
            <person name="Dong L."/>
            <person name="Sun H."/>
            <person name="Cao Y."/>
            <person name="Gao Q."/>
            <person name="Zheng S."/>
            <person name="Li Y."/>
            <person name="Yu Y."/>
            <person name="Du H."/>
            <person name="Qi M."/>
            <person name="Li Y."/>
            <person name="Yu H."/>
            <person name="Cui Y."/>
            <person name="Wang N."/>
            <person name="Chen C."/>
            <person name="Wu H."/>
            <person name="Zhao Y."/>
            <person name="Zhang J."/>
            <person name="Li Y."/>
            <person name="Zhou W."/>
            <person name="Zhang B."/>
            <person name="Hu W."/>
            <person name="Eijk M."/>
            <person name="Tang J."/>
            <person name="Witsenboer H."/>
            <person name="Zhao S."/>
            <person name="Li Z."/>
            <person name="Zhang A."/>
            <person name="Wang D."/>
            <person name="Liang C."/>
        </authorList>
    </citation>
    <scope>NUCLEOTIDE SEQUENCE [LARGE SCALE GENOMIC DNA]</scope>
    <source>
        <strain evidence="1">cv. G1812</strain>
    </source>
</reference>
<reference evidence="1" key="3">
    <citation type="submission" date="2022-06" db="UniProtKB">
        <authorList>
            <consortium name="EnsemblPlants"/>
        </authorList>
    </citation>
    <scope>IDENTIFICATION</scope>
</reference>
<dbReference type="AlphaFoldDB" id="A0A8R7U9Z5"/>
<protein>
    <submittedName>
        <fullName evidence="1">Uncharacterized protein</fullName>
    </submittedName>
</protein>
<dbReference type="Proteomes" id="UP000015106">
    <property type="component" value="Chromosome 4"/>
</dbReference>
<evidence type="ECO:0000313" key="1">
    <source>
        <dbReference type="EnsemblPlants" id="TuG1812G0400002527.01.T01.cds262583"/>
    </source>
</evidence>
<reference evidence="2" key="1">
    <citation type="journal article" date="2013" name="Nature">
        <title>Draft genome of the wheat A-genome progenitor Triticum urartu.</title>
        <authorList>
            <person name="Ling H.Q."/>
            <person name="Zhao S."/>
            <person name="Liu D."/>
            <person name="Wang J."/>
            <person name="Sun H."/>
            <person name="Zhang C."/>
            <person name="Fan H."/>
            <person name="Li D."/>
            <person name="Dong L."/>
            <person name="Tao Y."/>
            <person name="Gao C."/>
            <person name="Wu H."/>
            <person name="Li Y."/>
            <person name="Cui Y."/>
            <person name="Guo X."/>
            <person name="Zheng S."/>
            <person name="Wang B."/>
            <person name="Yu K."/>
            <person name="Liang Q."/>
            <person name="Yang W."/>
            <person name="Lou X."/>
            <person name="Chen J."/>
            <person name="Feng M."/>
            <person name="Jian J."/>
            <person name="Zhang X."/>
            <person name="Luo G."/>
            <person name="Jiang Y."/>
            <person name="Liu J."/>
            <person name="Wang Z."/>
            <person name="Sha Y."/>
            <person name="Zhang B."/>
            <person name="Wu H."/>
            <person name="Tang D."/>
            <person name="Shen Q."/>
            <person name="Xue P."/>
            <person name="Zou S."/>
            <person name="Wang X."/>
            <person name="Liu X."/>
            <person name="Wang F."/>
            <person name="Yang Y."/>
            <person name="An X."/>
            <person name="Dong Z."/>
            <person name="Zhang K."/>
            <person name="Zhang X."/>
            <person name="Luo M.C."/>
            <person name="Dvorak J."/>
            <person name="Tong Y."/>
            <person name="Wang J."/>
            <person name="Yang H."/>
            <person name="Li Z."/>
            <person name="Wang D."/>
            <person name="Zhang A."/>
            <person name="Wang J."/>
        </authorList>
    </citation>
    <scope>NUCLEOTIDE SEQUENCE</scope>
    <source>
        <strain evidence="2">cv. G1812</strain>
    </source>
</reference>